<dbReference type="SUPFAM" id="SSF49879">
    <property type="entry name" value="SMAD/FHA domain"/>
    <property type="match status" value="1"/>
</dbReference>
<evidence type="ECO:0000259" key="2">
    <source>
        <dbReference type="PROSITE" id="PS50006"/>
    </source>
</evidence>
<dbReference type="FunFam" id="2.60.200.20:FF:000023">
    <property type="entry name" value="Solute carrier family 4 member 1 adaptor protein"/>
    <property type="match status" value="1"/>
</dbReference>
<dbReference type="PANTHER" id="PTHR23308">
    <property type="entry name" value="NUCLEAR INHIBITOR OF PROTEIN PHOSPHATASE-1"/>
    <property type="match status" value="1"/>
</dbReference>
<dbReference type="Gene3D" id="2.60.200.20">
    <property type="match status" value="1"/>
</dbReference>
<dbReference type="CDD" id="cd22677">
    <property type="entry name" value="FHA_Kanadaptin"/>
    <property type="match status" value="1"/>
</dbReference>
<sequence>MADLNSACKTKTEKTSEQEMDVDKETENGSVSKNKEEPEMKEGVRNDAQEAEDPFKKPAIFAAPSLASKRAGAIPACAAKKVSPESGNSKEHCKSEKVLGTDDHLVGKTGPENEEESSPNDTTNVSRTSDSTNQCDKEKSNSVSCKKVSPRVSVKPAPVGIFKPGPPLPYSEPPWGGISEIPYSLEILKNGTIVDTVPLTQRSYFVIGRLPLCDVSLEHPSISRYHTVLQYRQFPGEEAVVGEEAGFYAFDLGSTHGTFVNKNKIPPKTYIRLRVGHVLKFGGSTRLFILQGPEFDEEAESELTVTELRERARKQREDLEKRMMGDGSDEEEGKEEEGKEESGSSGRGSSQEAGCSWGMEEDAVPEEDENEENPFATEFQEDQEAAYLKDPKKALQGFFDREGEELEYEYDDKGHGTWLCRVKLPVDDAAGKQLVAEVTHTGKKKEAAIQCSLEACRILEARGLLRQEAVSRKRKKKNWEDEDFYDSDDDTFLDRTGVVERKRKERMKRAGKIEERPET</sequence>
<dbReference type="Proteomes" id="UP001044222">
    <property type="component" value="Unassembled WGS sequence"/>
</dbReference>
<keyword evidence="4" id="KW-1185">Reference proteome</keyword>
<feature type="compositionally biased region" description="Acidic residues" evidence="1">
    <location>
        <begin position="480"/>
        <end position="491"/>
    </location>
</feature>
<dbReference type="CDD" id="cd19856">
    <property type="entry name" value="DSRM_Kanadaptin"/>
    <property type="match status" value="1"/>
</dbReference>
<dbReference type="InterPro" id="IPR000253">
    <property type="entry name" value="FHA_dom"/>
</dbReference>
<evidence type="ECO:0000313" key="3">
    <source>
        <dbReference type="EMBL" id="KAG5857956.1"/>
    </source>
</evidence>
<organism evidence="3 4">
    <name type="scientific">Anguilla anguilla</name>
    <name type="common">European freshwater eel</name>
    <name type="synonym">Muraena anguilla</name>
    <dbReference type="NCBI Taxonomy" id="7936"/>
    <lineage>
        <taxon>Eukaryota</taxon>
        <taxon>Metazoa</taxon>
        <taxon>Chordata</taxon>
        <taxon>Craniata</taxon>
        <taxon>Vertebrata</taxon>
        <taxon>Euteleostomi</taxon>
        <taxon>Actinopterygii</taxon>
        <taxon>Neopterygii</taxon>
        <taxon>Teleostei</taxon>
        <taxon>Anguilliformes</taxon>
        <taxon>Anguillidae</taxon>
        <taxon>Anguilla</taxon>
    </lineage>
</organism>
<dbReference type="InterPro" id="IPR050923">
    <property type="entry name" value="Cell_Proc_Reg/RNA_Proc"/>
</dbReference>
<comment type="caution">
    <text evidence="3">The sequence shown here is derived from an EMBL/GenBank/DDBJ whole genome shotgun (WGS) entry which is preliminary data.</text>
</comment>
<feature type="region of interest" description="Disordered" evidence="1">
    <location>
        <begin position="471"/>
        <end position="491"/>
    </location>
</feature>
<feature type="compositionally biased region" description="Basic and acidic residues" evidence="1">
    <location>
        <begin position="88"/>
        <end position="106"/>
    </location>
</feature>
<dbReference type="InterPro" id="IPR008984">
    <property type="entry name" value="SMAD_FHA_dom_sf"/>
</dbReference>
<protein>
    <recommendedName>
        <fullName evidence="2">FHA domain-containing protein</fullName>
    </recommendedName>
</protein>
<feature type="region of interest" description="Disordered" evidence="1">
    <location>
        <begin position="77"/>
        <end position="147"/>
    </location>
</feature>
<dbReference type="EMBL" id="JAFIRN010000001">
    <property type="protein sequence ID" value="KAG5857956.1"/>
    <property type="molecule type" value="Genomic_DNA"/>
</dbReference>
<accession>A0A9D3MZG9</accession>
<name>A0A9D3MZG9_ANGAN</name>
<dbReference type="PROSITE" id="PS50006">
    <property type="entry name" value="FHA_DOMAIN"/>
    <property type="match status" value="1"/>
</dbReference>
<dbReference type="Pfam" id="PF00498">
    <property type="entry name" value="FHA"/>
    <property type="match status" value="1"/>
</dbReference>
<feature type="domain" description="FHA" evidence="2">
    <location>
        <begin position="205"/>
        <end position="265"/>
    </location>
</feature>
<feature type="compositionally biased region" description="Basic and acidic residues" evidence="1">
    <location>
        <begin position="10"/>
        <end position="55"/>
    </location>
</feature>
<evidence type="ECO:0000313" key="4">
    <source>
        <dbReference type="Proteomes" id="UP001044222"/>
    </source>
</evidence>
<dbReference type="AlphaFoldDB" id="A0A9D3MZG9"/>
<gene>
    <name evidence="3" type="ORF">ANANG_G00024950</name>
</gene>
<feature type="compositionally biased region" description="Basic and acidic residues" evidence="1">
    <location>
        <begin position="315"/>
        <end position="324"/>
    </location>
</feature>
<reference evidence="3" key="1">
    <citation type="submission" date="2021-01" db="EMBL/GenBank/DDBJ databases">
        <title>A chromosome-scale assembly of European eel, Anguilla anguilla.</title>
        <authorList>
            <person name="Henkel C."/>
            <person name="Jong-Raadsen S.A."/>
            <person name="Dufour S."/>
            <person name="Weltzien F.-A."/>
            <person name="Palstra A.P."/>
            <person name="Pelster B."/>
            <person name="Spaink H.P."/>
            <person name="Van Den Thillart G.E."/>
            <person name="Jansen H."/>
            <person name="Zahm M."/>
            <person name="Klopp C."/>
            <person name="Cedric C."/>
            <person name="Louis A."/>
            <person name="Berthelot C."/>
            <person name="Parey E."/>
            <person name="Roest Crollius H."/>
            <person name="Montfort J."/>
            <person name="Robinson-Rechavi M."/>
            <person name="Bucao C."/>
            <person name="Bouchez O."/>
            <person name="Gislard M."/>
            <person name="Lluch J."/>
            <person name="Milhes M."/>
            <person name="Lampietro C."/>
            <person name="Lopez Roques C."/>
            <person name="Donnadieu C."/>
            <person name="Braasch I."/>
            <person name="Desvignes T."/>
            <person name="Postlethwait J."/>
            <person name="Bobe J."/>
            <person name="Guiguen Y."/>
            <person name="Dirks R."/>
        </authorList>
    </citation>
    <scope>NUCLEOTIDE SEQUENCE</scope>
    <source>
        <strain evidence="3">Tag_6206</strain>
        <tissue evidence="3">Liver</tissue>
    </source>
</reference>
<feature type="region of interest" description="Disordered" evidence="1">
    <location>
        <begin position="1"/>
        <end position="55"/>
    </location>
</feature>
<feature type="region of interest" description="Disordered" evidence="1">
    <location>
        <begin position="315"/>
        <end position="357"/>
    </location>
</feature>
<dbReference type="SMART" id="SM00240">
    <property type="entry name" value="FHA"/>
    <property type="match status" value="1"/>
</dbReference>
<proteinExistence type="predicted"/>
<feature type="compositionally biased region" description="Polar residues" evidence="1">
    <location>
        <begin position="119"/>
        <end position="134"/>
    </location>
</feature>
<evidence type="ECO:0000256" key="1">
    <source>
        <dbReference type="SAM" id="MobiDB-lite"/>
    </source>
</evidence>